<dbReference type="Pfam" id="PF19029">
    <property type="entry name" value="DUF883_C"/>
    <property type="match status" value="1"/>
</dbReference>
<evidence type="ECO:0000256" key="3">
    <source>
        <dbReference type="ARBA" id="ARBA00022475"/>
    </source>
</evidence>
<feature type="domain" description="DUF883" evidence="10">
    <location>
        <begin position="87"/>
        <end position="116"/>
    </location>
</feature>
<accession>A0ABV6FGJ5</accession>
<proteinExistence type="inferred from homology"/>
<keyword evidence="12" id="KW-1185">Reference proteome</keyword>
<evidence type="ECO:0000313" key="11">
    <source>
        <dbReference type="EMBL" id="MFC0252648.1"/>
    </source>
</evidence>
<reference evidence="11 12" key="1">
    <citation type="submission" date="2024-09" db="EMBL/GenBank/DDBJ databases">
        <authorList>
            <person name="Sun Q."/>
            <person name="Mori K."/>
        </authorList>
    </citation>
    <scope>NUCLEOTIDE SEQUENCE [LARGE SCALE GENOMIC DNA]</scope>
    <source>
        <strain evidence="11 12">CCM 7792</strain>
    </source>
</reference>
<evidence type="ECO:0000259" key="9">
    <source>
        <dbReference type="Pfam" id="PF05957"/>
    </source>
</evidence>
<dbReference type="RefSeq" id="WP_379679445.1">
    <property type="nucleotide sequence ID" value="NZ_JBHLWP010000011.1"/>
</dbReference>
<keyword evidence="7 8" id="KW-0472">Membrane</keyword>
<keyword evidence="3" id="KW-1003">Cell membrane</keyword>
<comment type="caution">
    <text evidence="11">The sequence shown here is derived from an EMBL/GenBank/DDBJ whole genome shotgun (WGS) entry which is preliminary data.</text>
</comment>
<keyword evidence="4" id="KW-0997">Cell inner membrane</keyword>
<protein>
    <submittedName>
        <fullName evidence="11">YqjD family protein</fullName>
    </submittedName>
</protein>
<dbReference type="PANTHER" id="PTHR35893">
    <property type="entry name" value="INNER MEMBRANE PROTEIN-RELATED"/>
    <property type="match status" value="1"/>
</dbReference>
<dbReference type="Proteomes" id="UP001589773">
    <property type="component" value="Unassembled WGS sequence"/>
</dbReference>
<dbReference type="EMBL" id="JBHLWP010000011">
    <property type="protein sequence ID" value="MFC0252648.1"/>
    <property type="molecule type" value="Genomic_DNA"/>
</dbReference>
<comment type="similarity">
    <text evidence="2">Belongs to the ElaB/YgaM/YqjD family.</text>
</comment>
<evidence type="ECO:0000259" key="10">
    <source>
        <dbReference type="Pfam" id="PF19029"/>
    </source>
</evidence>
<keyword evidence="5 8" id="KW-0812">Transmembrane</keyword>
<sequence>MLDTTRSNAKAKYHAYEYDSHASDAQSDVKALVRDAQSMLTAAAALTGEKADELRNRGMEMLDRALGKAGRYQDQALERSKELAHEADVYVRDNPYRTLVVAAGIGIALGILLSRKQ</sequence>
<dbReference type="PANTHER" id="PTHR35893:SF3">
    <property type="entry name" value="INNER MEMBRANE PROTEIN"/>
    <property type="match status" value="1"/>
</dbReference>
<evidence type="ECO:0000256" key="7">
    <source>
        <dbReference type="ARBA" id="ARBA00023136"/>
    </source>
</evidence>
<organism evidence="11 12">
    <name type="scientific">Massilia consociata</name>
    <dbReference type="NCBI Taxonomy" id="760117"/>
    <lineage>
        <taxon>Bacteria</taxon>
        <taxon>Pseudomonadati</taxon>
        <taxon>Pseudomonadota</taxon>
        <taxon>Betaproteobacteria</taxon>
        <taxon>Burkholderiales</taxon>
        <taxon>Oxalobacteraceae</taxon>
        <taxon>Telluria group</taxon>
        <taxon>Massilia</taxon>
    </lineage>
</organism>
<evidence type="ECO:0000256" key="5">
    <source>
        <dbReference type="ARBA" id="ARBA00022692"/>
    </source>
</evidence>
<dbReference type="InterPro" id="IPR043605">
    <property type="entry name" value="DUF883_C"/>
</dbReference>
<dbReference type="InterPro" id="IPR010279">
    <property type="entry name" value="YqjD/ElaB"/>
</dbReference>
<evidence type="ECO:0000256" key="6">
    <source>
        <dbReference type="ARBA" id="ARBA00022989"/>
    </source>
</evidence>
<gene>
    <name evidence="11" type="ORF">ACFFJK_12180</name>
</gene>
<evidence type="ECO:0000256" key="2">
    <source>
        <dbReference type="ARBA" id="ARBA00010423"/>
    </source>
</evidence>
<feature type="transmembrane region" description="Helical" evidence="8">
    <location>
        <begin position="96"/>
        <end position="114"/>
    </location>
</feature>
<evidence type="ECO:0000256" key="4">
    <source>
        <dbReference type="ARBA" id="ARBA00022519"/>
    </source>
</evidence>
<evidence type="ECO:0000256" key="1">
    <source>
        <dbReference type="ARBA" id="ARBA00004377"/>
    </source>
</evidence>
<dbReference type="InterPro" id="IPR043604">
    <property type="entry name" value="DUF883_N"/>
</dbReference>
<evidence type="ECO:0000313" key="12">
    <source>
        <dbReference type="Proteomes" id="UP001589773"/>
    </source>
</evidence>
<evidence type="ECO:0000256" key="8">
    <source>
        <dbReference type="SAM" id="Phobius"/>
    </source>
</evidence>
<comment type="subcellular location">
    <subcellularLocation>
        <location evidence="1">Cell inner membrane</location>
        <topology evidence="1">Single-pass membrane protein</topology>
    </subcellularLocation>
</comment>
<dbReference type="Pfam" id="PF05957">
    <property type="entry name" value="DUF883"/>
    <property type="match status" value="1"/>
</dbReference>
<keyword evidence="6 8" id="KW-1133">Transmembrane helix</keyword>
<feature type="domain" description="DUF883" evidence="9">
    <location>
        <begin position="24"/>
        <end position="73"/>
    </location>
</feature>
<name>A0ABV6FGJ5_9BURK</name>